<feature type="non-terminal residue" evidence="1">
    <location>
        <position position="49"/>
    </location>
</feature>
<comment type="caution">
    <text evidence="1">The sequence shown here is derived from an EMBL/GenBank/DDBJ whole genome shotgun (WGS) entry which is preliminary data.</text>
</comment>
<evidence type="ECO:0000313" key="1">
    <source>
        <dbReference type="EMBL" id="CAG8542316.1"/>
    </source>
</evidence>
<sequence length="49" mass="5542">MYNISESAIEALLKFMKLVLIVVSGMEFNNFPISKYKVNKALGLSDKFV</sequence>
<evidence type="ECO:0000313" key="2">
    <source>
        <dbReference type="Proteomes" id="UP000789920"/>
    </source>
</evidence>
<name>A0ACA9LRP2_9GLOM</name>
<dbReference type="EMBL" id="CAJVQC010004561">
    <property type="protein sequence ID" value="CAG8542316.1"/>
    <property type="molecule type" value="Genomic_DNA"/>
</dbReference>
<organism evidence="1 2">
    <name type="scientific">Racocetra persica</name>
    <dbReference type="NCBI Taxonomy" id="160502"/>
    <lineage>
        <taxon>Eukaryota</taxon>
        <taxon>Fungi</taxon>
        <taxon>Fungi incertae sedis</taxon>
        <taxon>Mucoromycota</taxon>
        <taxon>Glomeromycotina</taxon>
        <taxon>Glomeromycetes</taxon>
        <taxon>Diversisporales</taxon>
        <taxon>Gigasporaceae</taxon>
        <taxon>Racocetra</taxon>
    </lineage>
</organism>
<reference evidence="1" key="1">
    <citation type="submission" date="2021-06" db="EMBL/GenBank/DDBJ databases">
        <authorList>
            <person name="Kallberg Y."/>
            <person name="Tangrot J."/>
            <person name="Rosling A."/>
        </authorList>
    </citation>
    <scope>NUCLEOTIDE SEQUENCE</scope>
    <source>
        <strain evidence="1">MA461A</strain>
    </source>
</reference>
<accession>A0ACA9LRP2</accession>
<proteinExistence type="predicted"/>
<dbReference type="Proteomes" id="UP000789920">
    <property type="component" value="Unassembled WGS sequence"/>
</dbReference>
<gene>
    <name evidence="1" type="ORF">RPERSI_LOCUS3607</name>
</gene>
<keyword evidence="2" id="KW-1185">Reference proteome</keyword>
<protein>
    <submittedName>
        <fullName evidence="1">36494_t:CDS:1</fullName>
    </submittedName>
</protein>